<comment type="caution">
    <text evidence="2">The sequence shown here is derived from an EMBL/GenBank/DDBJ whole genome shotgun (WGS) entry which is preliminary data.</text>
</comment>
<evidence type="ECO:0000313" key="3">
    <source>
        <dbReference type="Proteomes" id="UP001175226"/>
    </source>
</evidence>
<dbReference type="Proteomes" id="UP001175226">
    <property type="component" value="Unassembled WGS sequence"/>
</dbReference>
<feature type="region of interest" description="Disordered" evidence="1">
    <location>
        <begin position="54"/>
        <end position="129"/>
    </location>
</feature>
<keyword evidence="3" id="KW-1185">Reference proteome</keyword>
<proteinExistence type="predicted"/>
<name>A0AA39JRL2_9AGAR</name>
<dbReference type="EMBL" id="JAUEPT010000014">
    <property type="protein sequence ID" value="KAK0446184.1"/>
    <property type="molecule type" value="Genomic_DNA"/>
</dbReference>
<evidence type="ECO:0000256" key="1">
    <source>
        <dbReference type="SAM" id="MobiDB-lite"/>
    </source>
</evidence>
<feature type="compositionally biased region" description="Acidic residues" evidence="1">
    <location>
        <begin position="86"/>
        <end position="98"/>
    </location>
</feature>
<protein>
    <submittedName>
        <fullName evidence="2">Uncharacterized protein</fullName>
    </submittedName>
</protein>
<evidence type="ECO:0000313" key="2">
    <source>
        <dbReference type="EMBL" id="KAK0446184.1"/>
    </source>
</evidence>
<accession>A0AA39JRL2</accession>
<organism evidence="2 3">
    <name type="scientific">Armillaria borealis</name>
    <dbReference type="NCBI Taxonomy" id="47425"/>
    <lineage>
        <taxon>Eukaryota</taxon>
        <taxon>Fungi</taxon>
        <taxon>Dikarya</taxon>
        <taxon>Basidiomycota</taxon>
        <taxon>Agaricomycotina</taxon>
        <taxon>Agaricomycetes</taxon>
        <taxon>Agaricomycetidae</taxon>
        <taxon>Agaricales</taxon>
        <taxon>Marasmiineae</taxon>
        <taxon>Physalacriaceae</taxon>
        <taxon>Armillaria</taxon>
    </lineage>
</organism>
<sequence length="129" mass="14499">MPVLRDGASPRDRLYYTSTTWIDIQRERARRRRTAKSGKAKDVLTSCSYLVHGNPMNLSRSQSKRTVDPMEHPNAYDGGGRADEVGKDEEEDVELIDEENMHNVDKPPNPTTSSKAKNAKPAFGLHMNS</sequence>
<dbReference type="AlphaFoldDB" id="A0AA39JRL2"/>
<gene>
    <name evidence="2" type="ORF">EV421DRAFT_1734226</name>
</gene>
<reference evidence="2" key="1">
    <citation type="submission" date="2023-06" db="EMBL/GenBank/DDBJ databases">
        <authorList>
            <consortium name="Lawrence Berkeley National Laboratory"/>
            <person name="Ahrendt S."/>
            <person name="Sahu N."/>
            <person name="Indic B."/>
            <person name="Wong-Bajracharya J."/>
            <person name="Merenyi Z."/>
            <person name="Ke H.-M."/>
            <person name="Monk M."/>
            <person name="Kocsube S."/>
            <person name="Drula E."/>
            <person name="Lipzen A."/>
            <person name="Balint B."/>
            <person name="Henrissat B."/>
            <person name="Andreopoulos B."/>
            <person name="Martin F.M."/>
            <person name="Harder C.B."/>
            <person name="Rigling D."/>
            <person name="Ford K.L."/>
            <person name="Foster G.D."/>
            <person name="Pangilinan J."/>
            <person name="Papanicolaou A."/>
            <person name="Barry K."/>
            <person name="LaButti K."/>
            <person name="Viragh M."/>
            <person name="Koriabine M."/>
            <person name="Yan M."/>
            <person name="Riley R."/>
            <person name="Champramary S."/>
            <person name="Plett K.L."/>
            <person name="Tsai I.J."/>
            <person name="Slot J."/>
            <person name="Sipos G."/>
            <person name="Plett J."/>
            <person name="Nagy L.G."/>
            <person name="Grigoriev I.V."/>
        </authorList>
    </citation>
    <scope>NUCLEOTIDE SEQUENCE</scope>
    <source>
        <strain evidence="2">FPL87.14</strain>
    </source>
</reference>